<reference evidence="8" key="1">
    <citation type="submission" date="2023-01" db="EMBL/GenBank/DDBJ databases">
        <title>Metagenome sequencing of chrysophaentin producing Chrysophaeum taylorii.</title>
        <authorList>
            <person name="Davison J."/>
            <person name="Bewley C."/>
        </authorList>
    </citation>
    <scope>NUCLEOTIDE SEQUENCE</scope>
    <source>
        <strain evidence="8">NIES-1699</strain>
    </source>
</reference>
<dbReference type="GO" id="GO:0005815">
    <property type="term" value="C:microtubule organizing center"/>
    <property type="evidence" value="ECO:0007669"/>
    <property type="project" value="TreeGrafter"/>
</dbReference>
<dbReference type="InterPro" id="IPR022088">
    <property type="entry name" value="Intraflagellar_transp_cmplxB"/>
</dbReference>
<evidence type="ECO:0000256" key="7">
    <source>
        <dbReference type="SAM" id="MobiDB-lite"/>
    </source>
</evidence>
<evidence type="ECO:0000256" key="1">
    <source>
        <dbReference type="ARBA" id="ARBA00004120"/>
    </source>
</evidence>
<dbReference type="GO" id="GO:0030992">
    <property type="term" value="C:intraciliary transport particle B"/>
    <property type="evidence" value="ECO:0007669"/>
    <property type="project" value="TreeGrafter"/>
</dbReference>
<dbReference type="GO" id="GO:0031514">
    <property type="term" value="C:motile cilium"/>
    <property type="evidence" value="ECO:0007669"/>
    <property type="project" value="TreeGrafter"/>
</dbReference>
<evidence type="ECO:0008006" key="10">
    <source>
        <dbReference type="Google" id="ProtNLM"/>
    </source>
</evidence>
<name>A0AAD7XJ98_9STRA</name>
<dbReference type="GO" id="GO:0042073">
    <property type="term" value="P:intraciliary transport"/>
    <property type="evidence" value="ECO:0007669"/>
    <property type="project" value="InterPro"/>
</dbReference>
<feature type="compositionally biased region" description="Acidic residues" evidence="7">
    <location>
        <begin position="14"/>
        <end position="23"/>
    </location>
</feature>
<feature type="compositionally biased region" description="Basic and acidic residues" evidence="7">
    <location>
        <begin position="53"/>
        <end position="62"/>
    </location>
</feature>
<gene>
    <name evidence="8" type="ORF">CTAYLR_005527</name>
</gene>
<dbReference type="PANTHER" id="PTHR13376">
    <property type="entry name" value="INTRAFLAGELLAR TRANSPORT PROTEIN 46 HOMOLOG"/>
    <property type="match status" value="1"/>
</dbReference>
<keyword evidence="9" id="KW-1185">Reference proteome</keyword>
<dbReference type="EMBL" id="JAQMWT010000684">
    <property type="protein sequence ID" value="KAJ8598200.1"/>
    <property type="molecule type" value="Genomic_DNA"/>
</dbReference>
<feature type="region of interest" description="Disordered" evidence="7">
    <location>
        <begin position="1"/>
        <end position="102"/>
    </location>
</feature>
<comment type="caution">
    <text evidence="8">The sequence shown here is derived from an EMBL/GenBank/DDBJ whole genome shotgun (WGS) entry which is preliminary data.</text>
</comment>
<dbReference type="Pfam" id="PF12317">
    <property type="entry name" value="IFT46_B_C"/>
    <property type="match status" value="1"/>
</dbReference>
<dbReference type="Proteomes" id="UP001230188">
    <property type="component" value="Unassembled WGS sequence"/>
</dbReference>
<evidence type="ECO:0000313" key="9">
    <source>
        <dbReference type="Proteomes" id="UP001230188"/>
    </source>
</evidence>
<accession>A0AAD7XJ98</accession>
<keyword evidence="6" id="KW-0966">Cell projection</keyword>
<organism evidence="8 9">
    <name type="scientific">Chrysophaeum taylorii</name>
    <dbReference type="NCBI Taxonomy" id="2483200"/>
    <lineage>
        <taxon>Eukaryota</taxon>
        <taxon>Sar</taxon>
        <taxon>Stramenopiles</taxon>
        <taxon>Ochrophyta</taxon>
        <taxon>Pelagophyceae</taxon>
        <taxon>Pelagomonadales</taxon>
        <taxon>Pelagomonadaceae</taxon>
        <taxon>Chrysophaeum</taxon>
    </lineage>
</organism>
<dbReference type="AlphaFoldDB" id="A0AAD7XJ98"/>
<evidence type="ECO:0000256" key="3">
    <source>
        <dbReference type="ARBA" id="ARBA00022490"/>
    </source>
</evidence>
<proteinExistence type="inferred from homology"/>
<feature type="compositionally biased region" description="Basic and acidic residues" evidence="7">
    <location>
        <begin position="24"/>
        <end position="33"/>
    </location>
</feature>
<keyword evidence="5" id="KW-0206">Cytoskeleton</keyword>
<keyword evidence="4" id="KW-0969">Cilium</keyword>
<dbReference type="GO" id="GO:0060271">
    <property type="term" value="P:cilium assembly"/>
    <property type="evidence" value="ECO:0007669"/>
    <property type="project" value="TreeGrafter"/>
</dbReference>
<comment type="subcellular location">
    <subcellularLocation>
        <location evidence="1">Cytoplasm</location>
        <location evidence="1">Cytoskeleton</location>
        <location evidence="1">Cilium basal body</location>
    </subcellularLocation>
</comment>
<evidence type="ECO:0000256" key="6">
    <source>
        <dbReference type="ARBA" id="ARBA00023273"/>
    </source>
</evidence>
<evidence type="ECO:0000313" key="8">
    <source>
        <dbReference type="EMBL" id="KAJ8598200.1"/>
    </source>
</evidence>
<protein>
    <recommendedName>
        <fullName evidence="10">Intraflagellar transport protein 46 homolog</fullName>
    </recommendedName>
</protein>
<sequence length="321" mass="35782">MPREEKVGNMPYDEALELSQDSEEPQRKEEKLTNEIFDEAHELDDSEQSVETTSEKNKKAEPKVAAPVATTEATSESEESDEASASASAAPRKIEGQYDPQDYKDLDATSEVRDLFQYITRYAPHDVELDSTLKCFVPELIPAVGEMDPFIKVPRPDARRDNLGVTVLDEPAAAQSDATVLELQLRAVSKKQHGDLAVRSIDNAAKSPLEIDRWIASIADLHRAKPQTQVNYRKPMPDLDALMAEWPPALEDRLKDIVLPDADIDLSLPEFARLACALLDVPVYDNLVESLHLLFSLYLEFAENAHFKATQQPPDTATTAK</sequence>
<dbReference type="PANTHER" id="PTHR13376:SF0">
    <property type="entry name" value="INTRAFLAGELLAR TRANSPORT PROTEIN 46 HOMOLOG"/>
    <property type="match status" value="1"/>
</dbReference>
<comment type="similarity">
    <text evidence="2">Belongs to the IFT46 family.</text>
</comment>
<feature type="compositionally biased region" description="Basic and acidic residues" evidence="7">
    <location>
        <begin position="92"/>
        <end position="102"/>
    </location>
</feature>
<keyword evidence="3" id="KW-0963">Cytoplasm</keyword>
<evidence type="ECO:0000256" key="4">
    <source>
        <dbReference type="ARBA" id="ARBA00023069"/>
    </source>
</evidence>
<evidence type="ECO:0000256" key="5">
    <source>
        <dbReference type="ARBA" id="ARBA00023212"/>
    </source>
</evidence>
<evidence type="ECO:0000256" key="2">
    <source>
        <dbReference type="ARBA" id="ARBA00007700"/>
    </source>
</evidence>
<feature type="compositionally biased region" description="Low complexity" evidence="7">
    <location>
        <begin position="63"/>
        <end position="74"/>
    </location>
</feature>